<keyword evidence="8" id="KW-0574">Periplasm</keyword>
<dbReference type="PANTHER" id="PTHR42958:SF2">
    <property type="entry name" value="UPTAKE HYDROGENASE LARGE SUBUNIT"/>
    <property type="match status" value="1"/>
</dbReference>
<feature type="binding site" evidence="13">
    <location>
        <position position="47"/>
    </location>
    <ligand>
        <name>Mg(2+)</name>
        <dbReference type="ChEBI" id="CHEBI:18420"/>
    </ligand>
</feature>
<proteinExistence type="inferred from homology"/>
<evidence type="ECO:0000256" key="5">
    <source>
        <dbReference type="ARBA" id="ARBA00012159"/>
    </source>
</evidence>
<dbReference type="RefSeq" id="WP_011791793.1">
    <property type="nucleotide sequence ID" value="NC_008751.1"/>
</dbReference>
<reference evidence="16" key="1">
    <citation type="journal article" date="2009" name="Environ. Microbiol.">
        <title>Contribution of mobile genetic elements to Desulfovibrio vulgaris genome plasticity.</title>
        <authorList>
            <person name="Walker C.B."/>
            <person name="Stolyar S."/>
            <person name="Chivian D."/>
            <person name="Pinel N."/>
            <person name="Gabster J.A."/>
            <person name="Dehal P.S."/>
            <person name="He Z."/>
            <person name="Yang Z.K."/>
            <person name="Yen H.C."/>
            <person name="Zhou J."/>
            <person name="Wall J.D."/>
            <person name="Hazen T.C."/>
            <person name="Arkin A.P."/>
            <person name="Stahl D.A."/>
        </authorList>
    </citation>
    <scope>NUCLEOTIDE SEQUENCE [LARGE SCALE GENOMIC DNA]</scope>
    <source>
        <strain evidence="16">DP4</strain>
    </source>
</reference>
<evidence type="ECO:0000256" key="13">
    <source>
        <dbReference type="PIRSR" id="PIRSR601501-1"/>
    </source>
</evidence>
<feature type="binding site" evidence="13">
    <location>
        <position position="66"/>
    </location>
    <ligand>
        <name>Ni(2+)</name>
        <dbReference type="ChEBI" id="CHEBI:49786"/>
    </ligand>
</feature>
<dbReference type="Proteomes" id="UP000009173">
    <property type="component" value="Chromosome"/>
</dbReference>
<dbReference type="InterPro" id="IPR029014">
    <property type="entry name" value="NiFe-Hase_large"/>
</dbReference>
<comment type="cofactor">
    <cofactor evidence="1 13">
        <name>Ni(2+)</name>
        <dbReference type="ChEBI" id="CHEBI:49786"/>
    </cofactor>
</comment>
<feature type="binding site" evidence="13">
    <location>
        <position position="530"/>
    </location>
    <ligand>
        <name>Ni(2+)</name>
        <dbReference type="ChEBI" id="CHEBI:49786"/>
    </ligand>
</feature>
<dbReference type="InterPro" id="IPR001501">
    <property type="entry name" value="Ni-dep_hyd_lsu"/>
</dbReference>
<evidence type="ECO:0000256" key="7">
    <source>
        <dbReference type="ARBA" id="ARBA00022723"/>
    </source>
</evidence>
<dbReference type="Gene3D" id="1.10.645.10">
    <property type="entry name" value="Cytochrome-c3 Hydrogenase, chain B"/>
    <property type="match status" value="1"/>
</dbReference>
<evidence type="ECO:0000313" key="15">
    <source>
        <dbReference type="EMBL" id="ABM27741.1"/>
    </source>
</evidence>
<dbReference type="KEGG" id="dvl:Dvul_0718"/>
<evidence type="ECO:0000256" key="6">
    <source>
        <dbReference type="ARBA" id="ARBA00022596"/>
    </source>
</evidence>
<dbReference type="EC" id="1.12.2.1" evidence="5"/>
<evidence type="ECO:0000256" key="2">
    <source>
        <dbReference type="ARBA" id="ARBA00004418"/>
    </source>
</evidence>
<dbReference type="GO" id="GO:0047806">
    <property type="term" value="F:cytochrome-c3 hydrogenase activity"/>
    <property type="evidence" value="ECO:0007669"/>
    <property type="project" value="UniProtKB-EC"/>
</dbReference>
<evidence type="ECO:0000256" key="9">
    <source>
        <dbReference type="ARBA" id="ARBA00023002"/>
    </source>
</evidence>
<comment type="subcellular location">
    <subcellularLocation>
        <location evidence="2">Periplasm</location>
    </subcellularLocation>
</comment>
<name>A0A0H3A6M7_NITV4</name>
<accession>A0A0H3A6M7</accession>
<dbReference type="PROSITE" id="PS00507">
    <property type="entry name" value="NI_HGENASE_L_1"/>
    <property type="match status" value="1"/>
</dbReference>
<sequence>MTAKAFTGPITIDPITRIEGHLKIDVDVKDGKVANAWSSAQLFRGIEMIVQGRPPEDVHHYVQRVCGVCTTTHALTSIRAVENAIGLKPPPAAELVRLLILSTLDVHDHLVHFYHLHSLDFFDMADALKADAVAAAKLASEVSGRETQPGDFFIVQGRLKKFVEGGQLGWLNHAYSLGGHPAYRLSPEENLILATNYLEALKVQMKIARAMAIFSGKNPHAQTMQVGGVTCYESLRPERITEFRALYEDTRAFINHNYVGDLTILGKRYPEVATYGRTTNFMDFSDFFDPETGKAPFFRGGVMWARDFKKVEEVNPEQIVEHVAHSWYVKGAPKPPYDGVTAPDYTGYDQNDRYSWAKAPRYRGEPVETGPLARRMLAYARGEQETVRRMDAWLAACGLNKENMFSTMGRTAARMVECVVLMNRIEGWLNDLEARIKAGPVEIFKPWKMPDKAKGVGFCAVTRGGLSHWIRIEGGKTANYQMVVPSTWNLGPRCEAGKPSPVEESLMGNPVLDAERPVEVLRTVHSFDPCLACAVHLIHAGDRQVIRVL</sequence>
<evidence type="ECO:0000256" key="10">
    <source>
        <dbReference type="ARBA" id="ARBA00029307"/>
    </source>
</evidence>
<feature type="binding site" evidence="13">
    <location>
        <position position="533"/>
    </location>
    <ligand>
        <name>Fe cation</name>
        <dbReference type="ChEBI" id="CHEBI:24875"/>
    </ligand>
</feature>
<feature type="binding site" evidence="13">
    <location>
        <position position="536"/>
    </location>
    <ligand>
        <name>Mg(2+)</name>
        <dbReference type="ChEBI" id="CHEBI:18420"/>
    </ligand>
</feature>
<dbReference type="GO" id="GO:0008901">
    <property type="term" value="F:ferredoxin hydrogenase activity"/>
    <property type="evidence" value="ECO:0007669"/>
    <property type="project" value="InterPro"/>
</dbReference>
<organism evidence="15 16">
    <name type="scientific">Nitratidesulfovibrio vulgaris (strain DP4)</name>
    <name type="common">Desulfovibrio vulgaris</name>
    <dbReference type="NCBI Taxonomy" id="391774"/>
    <lineage>
        <taxon>Bacteria</taxon>
        <taxon>Pseudomonadati</taxon>
        <taxon>Thermodesulfobacteriota</taxon>
        <taxon>Desulfovibrionia</taxon>
        <taxon>Desulfovibrionales</taxon>
        <taxon>Desulfovibrionaceae</taxon>
        <taxon>Nitratidesulfovibrio</taxon>
    </lineage>
</organism>
<dbReference type="InterPro" id="IPR050867">
    <property type="entry name" value="NiFe/NiFeSe_hydrgnase_LSU"/>
</dbReference>
<keyword evidence="9 14" id="KW-0560">Oxidoreductase</keyword>
<evidence type="ECO:0000256" key="1">
    <source>
        <dbReference type="ARBA" id="ARBA00001967"/>
    </source>
</evidence>
<evidence type="ECO:0000256" key="11">
    <source>
        <dbReference type="ARBA" id="ARBA00074020"/>
    </source>
</evidence>
<evidence type="ECO:0000256" key="3">
    <source>
        <dbReference type="ARBA" id="ARBA00009292"/>
    </source>
</evidence>
<keyword evidence="13" id="KW-0408">Iron</keyword>
<evidence type="ECO:0000256" key="4">
    <source>
        <dbReference type="ARBA" id="ARBA00011771"/>
    </source>
</evidence>
<feature type="binding site" evidence="13">
    <location>
        <position position="69"/>
    </location>
    <ligand>
        <name>Ni(2+)</name>
        <dbReference type="ChEBI" id="CHEBI:49786"/>
    </ligand>
</feature>
<dbReference type="PANTHER" id="PTHR42958">
    <property type="entry name" value="HYDROGENASE-2 LARGE CHAIN"/>
    <property type="match status" value="1"/>
</dbReference>
<dbReference type="PROSITE" id="PS00508">
    <property type="entry name" value="NI_HGENASE_L_2"/>
    <property type="match status" value="1"/>
</dbReference>
<evidence type="ECO:0000256" key="14">
    <source>
        <dbReference type="RuleBase" id="RU003896"/>
    </source>
</evidence>
<comment type="cofactor">
    <cofactor evidence="13">
        <name>Fe cation</name>
        <dbReference type="ChEBI" id="CHEBI:24875"/>
    </cofactor>
</comment>
<dbReference type="GO" id="GO:0016151">
    <property type="term" value="F:nickel cation binding"/>
    <property type="evidence" value="ECO:0007669"/>
    <property type="project" value="InterPro"/>
</dbReference>
<dbReference type="SUPFAM" id="SSF56762">
    <property type="entry name" value="HydB/Nqo4-like"/>
    <property type="match status" value="1"/>
</dbReference>
<dbReference type="GO" id="GO:0042597">
    <property type="term" value="C:periplasmic space"/>
    <property type="evidence" value="ECO:0007669"/>
    <property type="project" value="UniProtKB-SubCell"/>
</dbReference>
<keyword evidence="7 13" id="KW-0479">Metal-binding</keyword>
<feature type="binding site" evidence="13">
    <location>
        <position position="482"/>
    </location>
    <ligand>
        <name>Mg(2+)</name>
        <dbReference type="ChEBI" id="CHEBI:18420"/>
    </ligand>
</feature>
<feature type="binding site" evidence="13">
    <location>
        <position position="69"/>
    </location>
    <ligand>
        <name>Fe cation</name>
        <dbReference type="ChEBI" id="CHEBI:24875"/>
    </ligand>
</feature>
<comment type="catalytic activity">
    <reaction evidence="10">
        <text>2 Fe(III)-[cytochrome c3] + H2 = 2 Fe(II)-[cytochrome c3] + 2 H(+)</text>
        <dbReference type="Rhea" id="RHEA:20625"/>
        <dbReference type="Rhea" id="RHEA-COMP:11576"/>
        <dbReference type="Rhea" id="RHEA-COMP:11577"/>
        <dbReference type="ChEBI" id="CHEBI:15378"/>
        <dbReference type="ChEBI" id="CHEBI:18276"/>
        <dbReference type="ChEBI" id="CHEBI:29033"/>
        <dbReference type="ChEBI" id="CHEBI:29034"/>
        <dbReference type="EC" id="1.12.2.1"/>
    </reaction>
</comment>
<protein>
    <recommendedName>
        <fullName evidence="11">Periplasmic [NiFe] hydrogenase large subunit</fullName>
        <ecNumber evidence="5">1.12.2.1</ecNumber>
    </recommendedName>
    <alternativeName>
        <fullName evidence="12">NiFe hydrogenlyase large chain</fullName>
    </alternativeName>
</protein>
<keyword evidence="13" id="KW-0460">Magnesium</keyword>
<dbReference type="AlphaFoldDB" id="A0A0H3A6M7"/>
<evidence type="ECO:0000256" key="8">
    <source>
        <dbReference type="ARBA" id="ARBA00022764"/>
    </source>
</evidence>
<dbReference type="HOGENOM" id="CLU_030087_0_0_7"/>
<comment type="subunit">
    <text evidence="4">Heterodimer of a large and a small subunit.</text>
</comment>
<gene>
    <name evidence="15" type="ordered locus">Dvul_0718</name>
</gene>
<keyword evidence="6 13" id="KW-0533">Nickel</keyword>
<comment type="similarity">
    <text evidence="3 14">Belongs to the [NiFe]/[NiFeSe] hydrogenase large subunit family.</text>
</comment>
<dbReference type="EMBL" id="CP000527">
    <property type="protein sequence ID" value="ABM27741.1"/>
    <property type="molecule type" value="Genomic_DNA"/>
</dbReference>
<dbReference type="FunFam" id="1.10.645.10:FF:000002">
    <property type="entry name" value="Hydrogenase 2 large subunit"/>
    <property type="match status" value="1"/>
</dbReference>
<dbReference type="InterPro" id="IPR018194">
    <property type="entry name" value="Ni-dep_hyd_lsu_Ni_BS"/>
</dbReference>
<evidence type="ECO:0000313" key="16">
    <source>
        <dbReference type="Proteomes" id="UP000009173"/>
    </source>
</evidence>
<evidence type="ECO:0000256" key="12">
    <source>
        <dbReference type="ARBA" id="ARBA00083852"/>
    </source>
</evidence>
<dbReference type="Pfam" id="PF00374">
    <property type="entry name" value="NiFeSe_Hases"/>
    <property type="match status" value="1"/>
</dbReference>